<organism evidence="2 3">
    <name type="scientific">Drosophila virilis</name>
    <name type="common">Fruit fly</name>
    <dbReference type="NCBI Taxonomy" id="7244"/>
    <lineage>
        <taxon>Eukaryota</taxon>
        <taxon>Metazoa</taxon>
        <taxon>Ecdysozoa</taxon>
        <taxon>Arthropoda</taxon>
        <taxon>Hexapoda</taxon>
        <taxon>Insecta</taxon>
        <taxon>Pterygota</taxon>
        <taxon>Neoptera</taxon>
        <taxon>Endopterygota</taxon>
        <taxon>Diptera</taxon>
        <taxon>Brachycera</taxon>
        <taxon>Muscomorpha</taxon>
        <taxon>Ephydroidea</taxon>
        <taxon>Drosophilidae</taxon>
        <taxon>Drosophila</taxon>
    </lineage>
</organism>
<dbReference type="AlphaFoldDB" id="B4M1I2"/>
<feature type="region of interest" description="Disordered" evidence="1">
    <location>
        <begin position="396"/>
        <end position="432"/>
    </location>
</feature>
<dbReference type="HOGENOM" id="CLU_577811_0_0_1"/>
<dbReference type="EMBL" id="CH940651">
    <property type="protein sequence ID" value="EDW65536.2"/>
    <property type="molecule type" value="Genomic_DNA"/>
</dbReference>
<dbReference type="KEGG" id="dvi:6631528"/>
<accession>B4M1I2</accession>
<dbReference type="OrthoDB" id="7865137at2759"/>
<reference evidence="2 3" key="1">
    <citation type="journal article" date="2007" name="Nature">
        <title>Evolution of genes and genomes on the Drosophila phylogeny.</title>
        <authorList>
            <consortium name="Drosophila 12 Genomes Consortium"/>
            <person name="Clark A.G."/>
            <person name="Eisen M.B."/>
            <person name="Smith D.R."/>
            <person name="Bergman C.M."/>
            <person name="Oliver B."/>
            <person name="Markow T.A."/>
            <person name="Kaufman T.C."/>
            <person name="Kellis M."/>
            <person name="Gelbart W."/>
            <person name="Iyer V.N."/>
            <person name="Pollard D.A."/>
            <person name="Sackton T.B."/>
            <person name="Larracuente A.M."/>
            <person name="Singh N.D."/>
            <person name="Abad J.P."/>
            <person name="Abt D.N."/>
            <person name="Adryan B."/>
            <person name="Aguade M."/>
            <person name="Akashi H."/>
            <person name="Anderson W.W."/>
            <person name="Aquadro C.F."/>
            <person name="Ardell D.H."/>
            <person name="Arguello R."/>
            <person name="Artieri C.G."/>
            <person name="Barbash D.A."/>
            <person name="Barker D."/>
            <person name="Barsanti P."/>
            <person name="Batterham P."/>
            <person name="Batzoglou S."/>
            <person name="Begun D."/>
            <person name="Bhutkar A."/>
            <person name="Blanco E."/>
            <person name="Bosak S.A."/>
            <person name="Bradley R.K."/>
            <person name="Brand A.D."/>
            <person name="Brent M.R."/>
            <person name="Brooks A.N."/>
            <person name="Brown R.H."/>
            <person name="Butlin R.K."/>
            <person name="Caggese C."/>
            <person name="Calvi B.R."/>
            <person name="Bernardo de Carvalho A."/>
            <person name="Caspi A."/>
            <person name="Castrezana S."/>
            <person name="Celniker S.E."/>
            <person name="Chang J.L."/>
            <person name="Chapple C."/>
            <person name="Chatterji S."/>
            <person name="Chinwalla A."/>
            <person name="Civetta A."/>
            <person name="Clifton S.W."/>
            <person name="Comeron J.M."/>
            <person name="Costello J.C."/>
            <person name="Coyne J.A."/>
            <person name="Daub J."/>
            <person name="David R.G."/>
            <person name="Delcher A.L."/>
            <person name="Delehaunty K."/>
            <person name="Do C.B."/>
            <person name="Ebling H."/>
            <person name="Edwards K."/>
            <person name="Eickbush T."/>
            <person name="Evans J.D."/>
            <person name="Filipski A."/>
            <person name="Findeiss S."/>
            <person name="Freyhult E."/>
            <person name="Fulton L."/>
            <person name="Fulton R."/>
            <person name="Garcia A.C."/>
            <person name="Gardiner A."/>
            <person name="Garfield D.A."/>
            <person name="Garvin B.E."/>
            <person name="Gibson G."/>
            <person name="Gilbert D."/>
            <person name="Gnerre S."/>
            <person name="Godfrey J."/>
            <person name="Good R."/>
            <person name="Gotea V."/>
            <person name="Gravely B."/>
            <person name="Greenberg A.J."/>
            <person name="Griffiths-Jones S."/>
            <person name="Gross S."/>
            <person name="Guigo R."/>
            <person name="Gustafson E.A."/>
            <person name="Haerty W."/>
            <person name="Hahn M.W."/>
            <person name="Halligan D.L."/>
            <person name="Halpern A.L."/>
            <person name="Halter G.M."/>
            <person name="Han M.V."/>
            <person name="Heger A."/>
            <person name="Hillier L."/>
            <person name="Hinrichs A.S."/>
            <person name="Holmes I."/>
            <person name="Hoskins R.A."/>
            <person name="Hubisz M.J."/>
            <person name="Hultmark D."/>
            <person name="Huntley M.A."/>
            <person name="Jaffe D.B."/>
            <person name="Jagadeeshan S."/>
            <person name="Jeck W.R."/>
            <person name="Johnson J."/>
            <person name="Jones C.D."/>
            <person name="Jordan W.C."/>
            <person name="Karpen G.H."/>
            <person name="Kataoka E."/>
            <person name="Keightley P.D."/>
            <person name="Kheradpour P."/>
            <person name="Kirkness E.F."/>
            <person name="Koerich L.B."/>
            <person name="Kristiansen K."/>
            <person name="Kudrna D."/>
            <person name="Kulathinal R.J."/>
            <person name="Kumar S."/>
            <person name="Kwok R."/>
            <person name="Lander E."/>
            <person name="Langley C.H."/>
            <person name="Lapoint R."/>
            <person name="Lazzaro B.P."/>
            <person name="Lee S.J."/>
            <person name="Levesque L."/>
            <person name="Li R."/>
            <person name="Lin C.F."/>
            <person name="Lin M.F."/>
            <person name="Lindblad-Toh K."/>
            <person name="Llopart A."/>
            <person name="Long M."/>
            <person name="Low L."/>
            <person name="Lozovsky E."/>
            <person name="Lu J."/>
            <person name="Luo M."/>
            <person name="Machado C.A."/>
            <person name="Makalowski W."/>
            <person name="Marzo M."/>
            <person name="Matsuda M."/>
            <person name="Matzkin L."/>
            <person name="McAllister B."/>
            <person name="McBride C.S."/>
            <person name="McKernan B."/>
            <person name="McKernan K."/>
            <person name="Mendez-Lago M."/>
            <person name="Minx P."/>
            <person name="Mollenhauer M.U."/>
            <person name="Montooth K."/>
            <person name="Mount S.M."/>
            <person name="Mu X."/>
            <person name="Myers E."/>
            <person name="Negre B."/>
            <person name="Newfeld S."/>
            <person name="Nielsen R."/>
            <person name="Noor M.A."/>
            <person name="O'Grady P."/>
            <person name="Pachter L."/>
            <person name="Papaceit M."/>
            <person name="Parisi M.J."/>
            <person name="Parisi M."/>
            <person name="Parts L."/>
            <person name="Pedersen J.S."/>
            <person name="Pesole G."/>
            <person name="Phillippy A.M."/>
            <person name="Ponting C.P."/>
            <person name="Pop M."/>
            <person name="Porcelli D."/>
            <person name="Powell J.R."/>
            <person name="Prohaska S."/>
            <person name="Pruitt K."/>
            <person name="Puig M."/>
            <person name="Quesneville H."/>
            <person name="Ram K.R."/>
            <person name="Rand D."/>
            <person name="Rasmussen M.D."/>
            <person name="Reed L.K."/>
            <person name="Reenan R."/>
            <person name="Reily A."/>
            <person name="Remington K.A."/>
            <person name="Rieger T.T."/>
            <person name="Ritchie M.G."/>
            <person name="Robin C."/>
            <person name="Rogers Y.H."/>
            <person name="Rohde C."/>
            <person name="Rozas J."/>
            <person name="Rubenfield M.J."/>
            <person name="Ruiz A."/>
            <person name="Russo S."/>
            <person name="Salzberg S.L."/>
            <person name="Sanchez-Gracia A."/>
            <person name="Saranga D.J."/>
            <person name="Sato H."/>
            <person name="Schaeffer S.W."/>
            <person name="Schatz M.C."/>
            <person name="Schlenke T."/>
            <person name="Schwartz R."/>
            <person name="Segarra C."/>
            <person name="Singh R.S."/>
            <person name="Sirot L."/>
            <person name="Sirota M."/>
            <person name="Sisneros N.B."/>
            <person name="Smith C.D."/>
            <person name="Smith T.F."/>
            <person name="Spieth J."/>
            <person name="Stage D.E."/>
            <person name="Stark A."/>
            <person name="Stephan W."/>
            <person name="Strausberg R.L."/>
            <person name="Strempel S."/>
            <person name="Sturgill D."/>
            <person name="Sutton G."/>
            <person name="Sutton G.G."/>
            <person name="Tao W."/>
            <person name="Teichmann S."/>
            <person name="Tobari Y.N."/>
            <person name="Tomimura Y."/>
            <person name="Tsolas J.M."/>
            <person name="Valente V.L."/>
            <person name="Venter E."/>
            <person name="Venter J.C."/>
            <person name="Vicario S."/>
            <person name="Vieira F.G."/>
            <person name="Vilella A.J."/>
            <person name="Villasante A."/>
            <person name="Walenz B."/>
            <person name="Wang J."/>
            <person name="Wasserman M."/>
            <person name="Watts T."/>
            <person name="Wilson D."/>
            <person name="Wilson R.K."/>
            <person name="Wing R.A."/>
            <person name="Wolfner M.F."/>
            <person name="Wong A."/>
            <person name="Wong G.K."/>
            <person name="Wu C.I."/>
            <person name="Wu G."/>
            <person name="Yamamoto D."/>
            <person name="Yang H.P."/>
            <person name="Yang S.P."/>
            <person name="Yorke J.A."/>
            <person name="Yoshida K."/>
            <person name="Zdobnov E."/>
            <person name="Zhang P."/>
            <person name="Zhang Y."/>
            <person name="Zimin A.V."/>
            <person name="Baldwin J."/>
            <person name="Abdouelleil A."/>
            <person name="Abdulkadir J."/>
            <person name="Abebe A."/>
            <person name="Abera B."/>
            <person name="Abreu J."/>
            <person name="Acer S.C."/>
            <person name="Aftuck L."/>
            <person name="Alexander A."/>
            <person name="An P."/>
            <person name="Anderson E."/>
            <person name="Anderson S."/>
            <person name="Arachi H."/>
            <person name="Azer M."/>
            <person name="Bachantsang P."/>
            <person name="Barry A."/>
            <person name="Bayul T."/>
            <person name="Berlin A."/>
            <person name="Bessette D."/>
            <person name="Bloom T."/>
            <person name="Blye J."/>
            <person name="Boguslavskiy L."/>
            <person name="Bonnet C."/>
            <person name="Boukhgalter B."/>
            <person name="Bourzgui I."/>
            <person name="Brown A."/>
            <person name="Cahill P."/>
            <person name="Channer S."/>
            <person name="Cheshatsang Y."/>
            <person name="Chuda L."/>
            <person name="Citroen M."/>
            <person name="Collymore A."/>
            <person name="Cooke P."/>
            <person name="Costello M."/>
            <person name="D'Aco K."/>
            <person name="Daza R."/>
            <person name="De Haan G."/>
            <person name="DeGray S."/>
            <person name="DeMaso C."/>
            <person name="Dhargay N."/>
            <person name="Dooley K."/>
            <person name="Dooley E."/>
            <person name="Doricent M."/>
            <person name="Dorje P."/>
            <person name="Dorjee K."/>
            <person name="Dupes A."/>
            <person name="Elong R."/>
            <person name="Falk J."/>
            <person name="Farina A."/>
            <person name="Faro S."/>
            <person name="Ferguson D."/>
            <person name="Fisher S."/>
            <person name="Foley C.D."/>
            <person name="Franke A."/>
            <person name="Friedrich D."/>
            <person name="Gadbois L."/>
            <person name="Gearin G."/>
            <person name="Gearin C.R."/>
            <person name="Giannoukos G."/>
            <person name="Goode T."/>
            <person name="Graham J."/>
            <person name="Grandbois E."/>
            <person name="Grewal S."/>
            <person name="Gyaltsen K."/>
            <person name="Hafez N."/>
            <person name="Hagos B."/>
            <person name="Hall J."/>
            <person name="Henson C."/>
            <person name="Hollinger A."/>
            <person name="Honan T."/>
            <person name="Huard M.D."/>
            <person name="Hughes L."/>
            <person name="Hurhula B."/>
            <person name="Husby M.E."/>
            <person name="Kamat A."/>
            <person name="Kanga B."/>
            <person name="Kashin S."/>
            <person name="Khazanovich D."/>
            <person name="Kisner P."/>
            <person name="Lance K."/>
            <person name="Lara M."/>
            <person name="Lee W."/>
            <person name="Lennon N."/>
            <person name="Letendre F."/>
            <person name="LeVine R."/>
            <person name="Lipovsky A."/>
            <person name="Liu X."/>
            <person name="Liu J."/>
            <person name="Liu S."/>
            <person name="Lokyitsang T."/>
            <person name="Lokyitsang Y."/>
            <person name="Lubonja R."/>
            <person name="Lui A."/>
            <person name="MacDonald P."/>
            <person name="Magnisalis V."/>
            <person name="Maru K."/>
            <person name="Matthews C."/>
            <person name="McCusker W."/>
            <person name="McDonough S."/>
            <person name="Mehta T."/>
            <person name="Meldrim J."/>
            <person name="Meneus L."/>
            <person name="Mihai O."/>
            <person name="Mihalev A."/>
            <person name="Mihova T."/>
            <person name="Mittelman R."/>
            <person name="Mlenga V."/>
            <person name="Montmayeur A."/>
            <person name="Mulrain L."/>
            <person name="Navidi A."/>
            <person name="Naylor J."/>
            <person name="Negash T."/>
            <person name="Nguyen T."/>
            <person name="Nguyen N."/>
            <person name="Nicol R."/>
            <person name="Norbu C."/>
            <person name="Norbu N."/>
            <person name="Novod N."/>
            <person name="O'Neill B."/>
            <person name="Osman S."/>
            <person name="Markiewicz E."/>
            <person name="Oyono O.L."/>
            <person name="Patti C."/>
            <person name="Phunkhang P."/>
            <person name="Pierre F."/>
            <person name="Priest M."/>
            <person name="Raghuraman S."/>
            <person name="Rege F."/>
            <person name="Reyes R."/>
            <person name="Rise C."/>
            <person name="Rogov P."/>
            <person name="Ross K."/>
            <person name="Ryan E."/>
            <person name="Settipalli S."/>
            <person name="Shea T."/>
            <person name="Sherpa N."/>
            <person name="Shi L."/>
            <person name="Shih D."/>
            <person name="Sparrow T."/>
            <person name="Spaulding J."/>
            <person name="Stalker J."/>
            <person name="Stange-Thomann N."/>
            <person name="Stavropoulos S."/>
            <person name="Stone C."/>
            <person name="Strader C."/>
            <person name="Tesfaye S."/>
            <person name="Thomson T."/>
            <person name="Thoulutsang Y."/>
            <person name="Thoulutsang D."/>
            <person name="Topham K."/>
            <person name="Topping I."/>
            <person name="Tsamla T."/>
            <person name="Vassiliev H."/>
            <person name="Vo A."/>
            <person name="Wangchuk T."/>
            <person name="Wangdi T."/>
            <person name="Weiand M."/>
            <person name="Wilkinson J."/>
            <person name="Wilson A."/>
            <person name="Yadav S."/>
            <person name="Young G."/>
            <person name="Yu Q."/>
            <person name="Zembek L."/>
            <person name="Zhong D."/>
            <person name="Zimmer A."/>
            <person name="Zwirko Z."/>
            <person name="Jaffe D.B."/>
            <person name="Alvarez P."/>
            <person name="Brockman W."/>
            <person name="Butler J."/>
            <person name="Chin C."/>
            <person name="Gnerre S."/>
            <person name="Grabherr M."/>
            <person name="Kleber M."/>
            <person name="Mauceli E."/>
            <person name="MacCallum I."/>
        </authorList>
    </citation>
    <scope>NUCLEOTIDE SEQUENCE [LARGE SCALE GENOMIC DNA]</scope>
    <source>
        <strain evidence="3">Tucson 15010-1051.87</strain>
    </source>
</reference>
<name>B4M1I2_DROVI</name>
<evidence type="ECO:0000313" key="2">
    <source>
        <dbReference type="EMBL" id="EDW65536.2"/>
    </source>
</evidence>
<protein>
    <submittedName>
        <fullName evidence="2">Uncharacterized protein</fullName>
    </submittedName>
</protein>
<feature type="compositionally biased region" description="Polar residues" evidence="1">
    <location>
        <begin position="406"/>
        <end position="420"/>
    </location>
</feature>
<dbReference type="Proteomes" id="UP000008792">
    <property type="component" value="Unassembled WGS sequence"/>
</dbReference>
<evidence type="ECO:0000313" key="3">
    <source>
        <dbReference type="Proteomes" id="UP000008792"/>
    </source>
</evidence>
<proteinExistence type="predicted"/>
<feature type="region of interest" description="Disordered" evidence="1">
    <location>
        <begin position="196"/>
        <end position="222"/>
    </location>
</feature>
<gene>
    <name evidence="2" type="primary">Dvir\GJ19311</name>
    <name evidence="2" type="ORF">Dvir_GJ19311</name>
</gene>
<sequence length="432" mass="47743">MPAHCCQGAGQPPFNYAQPNMNYFAPPHNGQAQQPYLNFHPQAGVGGIRQLYNHAQSASQNYAQPFNIGQPPSMSFVPPAPCGLMQQSFSPGQPNLYQSCAVQPPYGYAPHNIAYMPPTSTPAQTQCAQMQQPYCGDVQSMHFMPPPCGPDPGSPLCNEPFGNVSQFEPGQPSGKHVYVNGALYNTELLEPPLDSFNSAGDPEYPAHPSLENVSHDEETVDTEDGYDPLDDAMPSIYGIRFYNPNYGPEGAIPPRFKRKMYNRNANINAWLSSKQPEGGMPRFQDPCAMFHGPNENAMGRNNRGKQEAGQELKDAATTAAQHFIASMSPNSKVKRRQGRSRPRGFTQSFGIVAPIKRNNSTAKDNLLAAKNVLSLFDKKSPPIRKWDDFDPDRGNINVDWPLPNDVNKTGPNNKSQTKRNIFSKEPTDHYFN</sequence>
<keyword evidence="3" id="KW-1185">Reference proteome</keyword>
<evidence type="ECO:0000256" key="1">
    <source>
        <dbReference type="SAM" id="MobiDB-lite"/>
    </source>
</evidence>
<dbReference type="InParanoid" id="B4M1I2"/>